<evidence type="ECO:0000256" key="2">
    <source>
        <dbReference type="ARBA" id="ARBA00011245"/>
    </source>
</evidence>
<evidence type="ECO:0000256" key="1">
    <source>
        <dbReference type="ARBA" id="ARBA00003330"/>
    </source>
</evidence>
<proteinExistence type="inferred from homology"/>
<dbReference type="GO" id="GO:0034599">
    <property type="term" value="P:cellular response to oxidative stress"/>
    <property type="evidence" value="ECO:0007669"/>
    <property type="project" value="TreeGrafter"/>
</dbReference>
<evidence type="ECO:0000256" key="3">
    <source>
        <dbReference type="ARBA" id="ARBA00013017"/>
    </source>
</evidence>
<comment type="subunit">
    <text evidence="2">Monomer.</text>
</comment>
<dbReference type="InterPro" id="IPR036249">
    <property type="entry name" value="Thioredoxin-like_sf"/>
</dbReference>
<keyword evidence="15" id="KW-1185">Reference proteome</keyword>
<keyword evidence="5" id="KW-0049">Antioxidant</keyword>
<accession>A0A410H6B5</accession>
<dbReference type="SUPFAM" id="SSF52833">
    <property type="entry name" value="Thioredoxin-like"/>
    <property type="match status" value="1"/>
</dbReference>
<dbReference type="EMBL" id="CP035033">
    <property type="protein sequence ID" value="QAB16426.1"/>
    <property type="molecule type" value="Genomic_DNA"/>
</dbReference>
<dbReference type="PANTHER" id="PTHR42801:SF4">
    <property type="entry name" value="AHPC_TSA FAMILY PROTEIN"/>
    <property type="match status" value="1"/>
</dbReference>
<dbReference type="Pfam" id="PF00578">
    <property type="entry name" value="AhpC-TSA"/>
    <property type="match status" value="1"/>
</dbReference>
<evidence type="ECO:0000256" key="7">
    <source>
        <dbReference type="ARBA" id="ARBA00023157"/>
    </source>
</evidence>
<dbReference type="KEGG" id="htr:EPV75_04475"/>
<dbReference type="GO" id="GO:0045454">
    <property type="term" value="P:cell redox homeostasis"/>
    <property type="evidence" value="ECO:0007669"/>
    <property type="project" value="TreeGrafter"/>
</dbReference>
<protein>
    <recommendedName>
        <fullName evidence="3">thioredoxin-dependent peroxiredoxin</fullName>
        <ecNumber evidence="3">1.11.1.24</ecNumber>
    </recommendedName>
    <alternativeName>
        <fullName evidence="9">Thioredoxin peroxidase</fullName>
    </alternativeName>
    <alternativeName>
        <fullName evidence="11">Thioredoxin-dependent peroxiredoxin Bcp</fullName>
    </alternativeName>
</protein>
<comment type="similarity">
    <text evidence="10">Belongs to the peroxiredoxin family. BCP/PrxQ subfamily.</text>
</comment>
<evidence type="ECO:0000256" key="10">
    <source>
        <dbReference type="ARBA" id="ARBA00038489"/>
    </source>
</evidence>
<organism evidence="14 15">
    <name type="scientific">Hydrogenovibrio thermophilus</name>
    <dbReference type="NCBI Taxonomy" id="265883"/>
    <lineage>
        <taxon>Bacteria</taxon>
        <taxon>Pseudomonadati</taxon>
        <taxon>Pseudomonadota</taxon>
        <taxon>Gammaproteobacteria</taxon>
        <taxon>Thiotrichales</taxon>
        <taxon>Piscirickettsiaceae</taxon>
        <taxon>Hydrogenovibrio</taxon>
    </lineage>
</organism>
<feature type="domain" description="Thioredoxin" evidence="13">
    <location>
        <begin position="17"/>
        <end position="166"/>
    </location>
</feature>
<gene>
    <name evidence="14" type="ORF">EPV75_04475</name>
</gene>
<dbReference type="PANTHER" id="PTHR42801">
    <property type="entry name" value="THIOREDOXIN-DEPENDENT PEROXIDE REDUCTASE"/>
    <property type="match status" value="1"/>
</dbReference>
<reference evidence="14 15" key="1">
    <citation type="journal article" date="2018" name="Environ. Microbiol.">
        <title>Genomes of ubiquitous marine and hypersaline Hydrogenovibrio, Thiomicrorhabdus and Thiomicrospira spp. encode a diversity of mechanisms to sustain chemolithoautotrophy in heterogeneous environments.</title>
        <authorList>
            <person name="Scott K.M."/>
            <person name="Williams J."/>
            <person name="Porter C.M.B."/>
            <person name="Russel S."/>
            <person name="Harmer T.L."/>
            <person name="Paul J.H."/>
            <person name="Antonen K.M."/>
            <person name="Bridges M.K."/>
            <person name="Camper G.J."/>
            <person name="Campla C.K."/>
            <person name="Casella L.G."/>
            <person name="Chase E."/>
            <person name="Conrad J.W."/>
            <person name="Cruz M.C."/>
            <person name="Dunlap D.S."/>
            <person name="Duran L."/>
            <person name="Fahsbender E.M."/>
            <person name="Goldsmith D.B."/>
            <person name="Keeley R.F."/>
            <person name="Kondoff M.R."/>
            <person name="Kussy B.I."/>
            <person name="Lane M.K."/>
            <person name="Lawler S."/>
            <person name="Leigh B.A."/>
            <person name="Lewis C."/>
            <person name="Lostal L.M."/>
            <person name="Marking D."/>
            <person name="Mancera P.A."/>
            <person name="McClenthan E.C."/>
            <person name="McIntyre E.A."/>
            <person name="Mine J.A."/>
            <person name="Modi S."/>
            <person name="Moore B.D."/>
            <person name="Morgan W.A."/>
            <person name="Nelson K.M."/>
            <person name="Nguyen K.N."/>
            <person name="Ogburn N."/>
            <person name="Parrino D.G."/>
            <person name="Pedapudi A.D."/>
            <person name="Pelham R.P."/>
            <person name="Preece A.M."/>
            <person name="Rampersad E.A."/>
            <person name="Richardson J.C."/>
            <person name="Rodgers C.M."/>
            <person name="Schaffer B.L."/>
            <person name="Sheridan N.E."/>
            <person name="Solone M.R."/>
            <person name="Staley Z.R."/>
            <person name="Tabuchi M."/>
            <person name="Waide R.J."/>
            <person name="Wanjugi P.W."/>
            <person name="Young S."/>
            <person name="Clum A."/>
            <person name="Daum C."/>
            <person name="Huntemann M."/>
            <person name="Ivanova N."/>
            <person name="Kyrpides N."/>
            <person name="Mikhailova N."/>
            <person name="Palaniappan K."/>
            <person name="Pillay M."/>
            <person name="Reddy T.B.K."/>
            <person name="Shapiro N."/>
            <person name="Stamatis D."/>
            <person name="Varghese N."/>
            <person name="Woyke T."/>
            <person name="Boden R."/>
            <person name="Freyermuth S.K."/>
            <person name="Kerfeld C.A."/>
        </authorList>
    </citation>
    <scope>NUCLEOTIDE SEQUENCE [LARGE SCALE GENOMIC DNA]</scope>
    <source>
        <strain evidence="14 15">JR-2</strain>
    </source>
</reference>
<keyword evidence="8" id="KW-0676">Redox-active center</keyword>
<comment type="function">
    <text evidence="1">Thiol-specific peroxidase that catalyzes the reduction of hydrogen peroxide and organic hydroperoxides to water and alcohols, respectively. Plays a role in cell protection against oxidative stress by detoxifying peroxides and as sensor of hydrogen peroxide-mediated signaling events.</text>
</comment>
<dbReference type="AlphaFoldDB" id="A0A410H6B5"/>
<dbReference type="FunFam" id="3.40.30.10:FF:000007">
    <property type="entry name" value="Thioredoxin-dependent thiol peroxidase"/>
    <property type="match status" value="1"/>
</dbReference>
<evidence type="ECO:0000259" key="13">
    <source>
        <dbReference type="PROSITE" id="PS51352"/>
    </source>
</evidence>
<evidence type="ECO:0000313" key="15">
    <source>
        <dbReference type="Proteomes" id="UP000285478"/>
    </source>
</evidence>
<dbReference type="Gene3D" id="3.40.30.10">
    <property type="entry name" value="Glutaredoxin"/>
    <property type="match status" value="1"/>
</dbReference>
<dbReference type="EC" id="1.11.1.24" evidence="3"/>
<dbReference type="PROSITE" id="PS51352">
    <property type="entry name" value="THIOREDOXIN_2"/>
    <property type="match status" value="1"/>
</dbReference>
<evidence type="ECO:0000256" key="11">
    <source>
        <dbReference type="ARBA" id="ARBA00042639"/>
    </source>
</evidence>
<dbReference type="InterPro" id="IPR013766">
    <property type="entry name" value="Thioredoxin_domain"/>
</dbReference>
<dbReference type="GO" id="GO:0005737">
    <property type="term" value="C:cytoplasm"/>
    <property type="evidence" value="ECO:0007669"/>
    <property type="project" value="TreeGrafter"/>
</dbReference>
<evidence type="ECO:0000256" key="8">
    <source>
        <dbReference type="ARBA" id="ARBA00023284"/>
    </source>
</evidence>
<comment type="catalytic activity">
    <reaction evidence="12">
        <text>a hydroperoxide + [thioredoxin]-dithiol = an alcohol + [thioredoxin]-disulfide + H2O</text>
        <dbReference type="Rhea" id="RHEA:62620"/>
        <dbReference type="Rhea" id="RHEA-COMP:10698"/>
        <dbReference type="Rhea" id="RHEA-COMP:10700"/>
        <dbReference type="ChEBI" id="CHEBI:15377"/>
        <dbReference type="ChEBI" id="CHEBI:29950"/>
        <dbReference type="ChEBI" id="CHEBI:30879"/>
        <dbReference type="ChEBI" id="CHEBI:35924"/>
        <dbReference type="ChEBI" id="CHEBI:50058"/>
        <dbReference type="EC" id="1.11.1.24"/>
    </reaction>
</comment>
<dbReference type="InterPro" id="IPR000866">
    <property type="entry name" value="AhpC/TSA"/>
</dbReference>
<name>A0A410H6B5_9GAMM</name>
<evidence type="ECO:0000313" key="14">
    <source>
        <dbReference type="EMBL" id="QAB16426.1"/>
    </source>
</evidence>
<evidence type="ECO:0000256" key="9">
    <source>
        <dbReference type="ARBA" id="ARBA00032824"/>
    </source>
</evidence>
<evidence type="ECO:0000256" key="12">
    <source>
        <dbReference type="ARBA" id="ARBA00049091"/>
    </source>
</evidence>
<evidence type="ECO:0000256" key="5">
    <source>
        <dbReference type="ARBA" id="ARBA00022862"/>
    </source>
</evidence>
<dbReference type="Proteomes" id="UP000285478">
    <property type="component" value="Chromosome"/>
</dbReference>
<dbReference type="GO" id="GO:0008379">
    <property type="term" value="F:thioredoxin peroxidase activity"/>
    <property type="evidence" value="ECO:0007669"/>
    <property type="project" value="TreeGrafter"/>
</dbReference>
<keyword evidence="4" id="KW-0575">Peroxidase</keyword>
<evidence type="ECO:0000256" key="4">
    <source>
        <dbReference type="ARBA" id="ARBA00022559"/>
    </source>
</evidence>
<sequence>MLFLAFCFTPFAWSASLAVGESAPDFALTNQKGDTVRLSDYRGQWVVLYFYPKDDTPGCTTEACSFRDNINRLIQRQAVILGVSLDDSASHQAFAEKHQLPFNLLSDPDGKVAEQYGSLGDYFLFKLAKRHSFIINPNGKIVRIYRDVDPEAHVAIVLKDLKTLQEGSP</sequence>
<dbReference type="InterPro" id="IPR050924">
    <property type="entry name" value="Peroxiredoxin_BCP/PrxQ"/>
</dbReference>
<dbReference type="CDD" id="cd03017">
    <property type="entry name" value="PRX_BCP"/>
    <property type="match status" value="1"/>
</dbReference>
<keyword evidence="6" id="KW-0560">Oxidoreductase</keyword>
<keyword evidence="7" id="KW-1015">Disulfide bond</keyword>
<evidence type="ECO:0000256" key="6">
    <source>
        <dbReference type="ARBA" id="ARBA00023002"/>
    </source>
</evidence>